<gene>
    <name evidence="1" type="primary">yhfH</name>
    <name evidence="1" type="ORF">P6P90_08000</name>
</gene>
<protein>
    <submittedName>
        <fullName evidence="1">Protein YhfH</fullName>
    </submittedName>
</protein>
<dbReference type="EMBL" id="JARULN010000005">
    <property type="protein sequence ID" value="MDG5753914.1"/>
    <property type="molecule type" value="Genomic_DNA"/>
</dbReference>
<comment type="caution">
    <text evidence="1">The sequence shown here is derived from an EMBL/GenBank/DDBJ whole genome shotgun (WGS) entry which is preliminary data.</text>
</comment>
<sequence length="44" mass="5231">MLQNPMEFFRNLPPKNCCKCGKEIDEQHEAYHNQCDDCIHTGEY</sequence>
<evidence type="ECO:0000313" key="2">
    <source>
        <dbReference type="Proteomes" id="UP001218246"/>
    </source>
</evidence>
<dbReference type="Proteomes" id="UP001218246">
    <property type="component" value="Unassembled WGS sequence"/>
</dbReference>
<name>A0ABT6H3F2_9BACI</name>
<reference evidence="1 2" key="1">
    <citation type="submission" date="2023-04" db="EMBL/GenBank/DDBJ databases">
        <title>Ectobacillus antri isolated from activated sludge.</title>
        <authorList>
            <person name="Yan P."/>
            <person name="Liu X."/>
        </authorList>
    </citation>
    <scope>NUCLEOTIDE SEQUENCE [LARGE SCALE GENOMIC DNA]</scope>
    <source>
        <strain evidence="1 2">C18H</strain>
    </source>
</reference>
<evidence type="ECO:0000313" key="1">
    <source>
        <dbReference type="EMBL" id="MDG5753914.1"/>
    </source>
</evidence>
<proteinExistence type="predicted"/>
<organism evidence="1 2">
    <name type="scientific">Ectobacillus antri</name>
    <dbReference type="NCBI Taxonomy" id="2486280"/>
    <lineage>
        <taxon>Bacteria</taxon>
        <taxon>Bacillati</taxon>
        <taxon>Bacillota</taxon>
        <taxon>Bacilli</taxon>
        <taxon>Bacillales</taxon>
        <taxon>Bacillaceae</taxon>
        <taxon>Ectobacillus</taxon>
    </lineage>
</organism>
<keyword evidence="2" id="KW-1185">Reference proteome</keyword>
<dbReference type="Pfam" id="PF14149">
    <property type="entry name" value="YhfH"/>
    <property type="match status" value="1"/>
</dbReference>
<dbReference type="InterPro" id="IPR025432">
    <property type="entry name" value="YhfH-like"/>
</dbReference>
<accession>A0ABT6H3F2</accession>
<dbReference type="RefSeq" id="WP_124565227.1">
    <property type="nucleotide sequence ID" value="NZ_JARRRY010000003.1"/>
</dbReference>